<accession>A0A6A5KG23</accession>
<reference evidence="2" key="1">
    <citation type="submission" date="2020-01" db="EMBL/GenBank/DDBJ databases">
        <authorList>
            <consortium name="DOE Joint Genome Institute"/>
            <person name="Haridas S."/>
            <person name="Albert R."/>
            <person name="Binder M."/>
            <person name="Bloem J."/>
            <person name="Labutti K."/>
            <person name="Salamov A."/>
            <person name="Andreopoulos B."/>
            <person name="Baker S.E."/>
            <person name="Barry K."/>
            <person name="Bills G."/>
            <person name="Bluhm B.H."/>
            <person name="Cannon C."/>
            <person name="Castanera R."/>
            <person name="Culley D.E."/>
            <person name="Daum C."/>
            <person name="Ezra D."/>
            <person name="Gonzalez J.B."/>
            <person name="Henrissat B."/>
            <person name="Kuo A."/>
            <person name="Liang C."/>
            <person name="Lipzen A."/>
            <person name="Lutzoni F."/>
            <person name="Magnuson J."/>
            <person name="Mondo S."/>
            <person name="Nolan M."/>
            <person name="Ohm R."/>
            <person name="Pangilinan J."/>
            <person name="Park H.-J."/>
            <person name="Ramirez L."/>
            <person name="Alfaro M."/>
            <person name="Sun H."/>
            <person name="Tritt A."/>
            <person name="Yoshinaga Y."/>
            <person name="Zwiers L.-H."/>
            <person name="Turgeon B.G."/>
            <person name="Goodwin S.B."/>
            <person name="Spatafora J.W."/>
            <person name="Crous P.W."/>
            <person name="Grigoriev I.V."/>
        </authorList>
    </citation>
    <scope>NUCLEOTIDE SEQUENCE</scope>
    <source>
        <strain evidence="2">P77</strain>
    </source>
</reference>
<name>A0A6A5KG23_9PLEO</name>
<proteinExistence type="predicted"/>
<keyword evidence="1" id="KW-0732">Signal</keyword>
<organism evidence="2 3">
    <name type="scientific">Decorospora gaudefroyi</name>
    <dbReference type="NCBI Taxonomy" id="184978"/>
    <lineage>
        <taxon>Eukaryota</taxon>
        <taxon>Fungi</taxon>
        <taxon>Dikarya</taxon>
        <taxon>Ascomycota</taxon>
        <taxon>Pezizomycotina</taxon>
        <taxon>Dothideomycetes</taxon>
        <taxon>Pleosporomycetidae</taxon>
        <taxon>Pleosporales</taxon>
        <taxon>Pleosporineae</taxon>
        <taxon>Pleosporaceae</taxon>
        <taxon>Decorospora</taxon>
    </lineage>
</organism>
<dbReference type="Proteomes" id="UP000800040">
    <property type="component" value="Unassembled WGS sequence"/>
</dbReference>
<evidence type="ECO:0000313" key="2">
    <source>
        <dbReference type="EMBL" id="KAF1837235.1"/>
    </source>
</evidence>
<evidence type="ECO:0000313" key="3">
    <source>
        <dbReference type="Proteomes" id="UP000800040"/>
    </source>
</evidence>
<feature type="signal peptide" evidence="1">
    <location>
        <begin position="1"/>
        <end position="18"/>
    </location>
</feature>
<dbReference type="AlphaFoldDB" id="A0A6A5KG23"/>
<feature type="chain" id="PRO_5025465636" description="CMP/dCMP-type deaminase domain-containing protein" evidence="1">
    <location>
        <begin position="19"/>
        <end position="88"/>
    </location>
</feature>
<dbReference type="EMBL" id="ML975264">
    <property type="protein sequence ID" value="KAF1837235.1"/>
    <property type="molecule type" value="Genomic_DNA"/>
</dbReference>
<sequence length="88" mass="9353">MQIKALLLSIMLPVLTTSLPTPVPQPANELAARATTAGAIFNSNGQIVGVLIMNGGCGGNFNSPGDSAAIFVGFRCRFYRYVLFVMFI</sequence>
<protein>
    <recommendedName>
        <fullName evidence="4">CMP/dCMP-type deaminase domain-containing protein</fullName>
    </recommendedName>
</protein>
<evidence type="ECO:0008006" key="4">
    <source>
        <dbReference type="Google" id="ProtNLM"/>
    </source>
</evidence>
<gene>
    <name evidence="2" type="ORF">BDW02DRAFT_566287</name>
</gene>
<evidence type="ECO:0000256" key="1">
    <source>
        <dbReference type="SAM" id="SignalP"/>
    </source>
</evidence>
<keyword evidence="3" id="KW-1185">Reference proteome</keyword>